<gene>
    <name evidence="2" type="ORF">A245_21939</name>
</gene>
<organism evidence="2 3">
    <name type="scientific">Pseudomonas syringae pv. actinidiae ICMP 19096</name>
    <dbReference type="NCBI Taxonomy" id="1194405"/>
    <lineage>
        <taxon>Bacteria</taxon>
        <taxon>Pseudomonadati</taxon>
        <taxon>Pseudomonadota</taxon>
        <taxon>Gammaproteobacteria</taxon>
        <taxon>Pseudomonadales</taxon>
        <taxon>Pseudomonadaceae</taxon>
        <taxon>Pseudomonas</taxon>
        <taxon>Pseudomonas syringae</taxon>
    </lineage>
</organism>
<dbReference type="Pfam" id="PF09490">
    <property type="entry name" value="CbtA"/>
    <property type="match status" value="1"/>
</dbReference>
<accession>A0A656JVU1</accession>
<comment type="caution">
    <text evidence="2">The sequence shown here is derived from an EMBL/GenBank/DDBJ whole genome shotgun (WGS) entry which is preliminary data.</text>
</comment>
<keyword evidence="1" id="KW-0472">Membrane</keyword>
<sequence length="55" mass="5948">MIGAPQPLGHESLAPEALESQFMIASLLTNALFWVALGLISAWLFRRSDAHPSNA</sequence>
<dbReference type="AlphaFoldDB" id="A0A656JVU1"/>
<evidence type="ECO:0000256" key="1">
    <source>
        <dbReference type="SAM" id="Phobius"/>
    </source>
</evidence>
<dbReference type="Proteomes" id="UP000018849">
    <property type="component" value="Unassembled WGS sequence"/>
</dbReference>
<proteinExistence type="predicted"/>
<keyword evidence="1" id="KW-1133">Transmembrane helix</keyword>
<evidence type="ECO:0000313" key="3">
    <source>
        <dbReference type="Proteomes" id="UP000018849"/>
    </source>
</evidence>
<dbReference type="InterPro" id="IPR012666">
    <property type="entry name" value="CbtA_put"/>
</dbReference>
<keyword evidence="1" id="KW-0812">Transmembrane</keyword>
<reference evidence="2 3" key="1">
    <citation type="journal article" date="2013" name="PLoS Pathog.">
        <title>Genomic analysis of the Kiwifruit pathogen Pseudomonas syringae pv. actinidiae provides insight into the origins of an emergent plant disease.</title>
        <authorList>
            <person name="McCann H.C."/>
            <person name="Rikkerink E.H."/>
            <person name="Bertels F."/>
            <person name="Fiers M."/>
            <person name="Lu A."/>
            <person name="Rees-George J."/>
            <person name="Andersen M.T."/>
            <person name="Gleave A.P."/>
            <person name="Haubold B."/>
            <person name="Wohlers M.W."/>
            <person name="Guttman D.S."/>
            <person name="Wang P.W."/>
            <person name="Straub C."/>
            <person name="Vanneste J.L."/>
            <person name="Rainey P.B."/>
            <person name="Templeton M.D."/>
        </authorList>
    </citation>
    <scope>NUCLEOTIDE SEQUENCE [LARGE SCALE GENOMIC DNA]</scope>
    <source>
        <strain evidence="2 3">ICMP 19096</strain>
    </source>
</reference>
<dbReference type="EMBL" id="AOKF01001878">
    <property type="protein sequence ID" value="EPN56543.1"/>
    <property type="molecule type" value="Genomic_DNA"/>
</dbReference>
<protein>
    <submittedName>
        <fullName evidence="2">Membrane protein</fullName>
    </submittedName>
</protein>
<name>A0A656JVU1_PSESF</name>
<evidence type="ECO:0000313" key="2">
    <source>
        <dbReference type="EMBL" id="EPN56543.1"/>
    </source>
</evidence>
<feature type="transmembrane region" description="Helical" evidence="1">
    <location>
        <begin position="22"/>
        <end position="45"/>
    </location>
</feature>